<gene>
    <name evidence="1" type="ORF">PEVE_00029375</name>
</gene>
<sequence length="165" mass="18726">LQITVEIKEEDRESFLELLHNATPACEVVSTRKVNGPSSNVGGLTIENNFFILKIEKRNKIIVFDSQKVGAGAQKNGGAAALPAPPPPRSLLQTRCITSSPFKPQARGNARINNHIKRRKDYMWYWRTLKDCCLWEDPVYQARKEQLGCHIDDVREVMPHCVIKD</sequence>
<evidence type="ECO:0000313" key="2">
    <source>
        <dbReference type="Proteomes" id="UP001159427"/>
    </source>
</evidence>
<comment type="caution">
    <text evidence="1">The sequence shown here is derived from an EMBL/GenBank/DDBJ whole genome shotgun (WGS) entry which is preliminary data.</text>
</comment>
<evidence type="ECO:0000313" key="1">
    <source>
        <dbReference type="EMBL" id="CAH3016425.1"/>
    </source>
</evidence>
<name>A0ABN8LN53_9CNID</name>
<protein>
    <submittedName>
        <fullName evidence="1">Uncharacterized protein</fullName>
    </submittedName>
</protein>
<feature type="non-terminal residue" evidence="1">
    <location>
        <position position="1"/>
    </location>
</feature>
<reference evidence="1 2" key="1">
    <citation type="submission" date="2022-05" db="EMBL/GenBank/DDBJ databases">
        <authorList>
            <consortium name="Genoscope - CEA"/>
            <person name="William W."/>
        </authorList>
    </citation>
    <scope>NUCLEOTIDE SEQUENCE [LARGE SCALE GENOMIC DNA]</scope>
</reference>
<proteinExistence type="predicted"/>
<feature type="non-terminal residue" evidence="1">
    <location>
        <position position="165"/>
    </location>
</feature>
<dbReference type="EMBL" id="CALNXI010000041">
    <property type="protein sequence ID" value="CAH3016425.1"/>
    <property type="molecule type" value="Genomic_DNA"/>
</dbReference>
<accession>A0ABN8LN53</accession>
<dbReference type="Proteomes" id="UP001159427">
    <property type="component" value="Unassembled WGS sequence"/>
</dbReference>
<keyword evidence="2" id="KW-1185">Reference proteome</keyword>
<organism evidence="1 2">
    <name type="scientific">Porites evermanni</name>
    <dbReference type="NCBI Taxonomy" id="104178"/>
    <lineage>
        <taxon>Eukaryota</taxon>
        <taxon>Metazoa</taxon>
        <taxon>Cnidaria</taxon>
        <taxon>Anthozoa</taxon>
        <taxon>Hexacorallia</taxon>
        <taxon>Scleractinia</taxon>
        <taxon>Fungiina</taxon>
        <taxon>Poritidae</taxon>
        <taxon>Porites</taxon>
    </lineage>
</organism>